<name>A0A2H3CWJ5_ARMGA</name>
<dbReference type="Proteomes" id="UP000217790">
    <property type="component" value="Unassembled WGS sequence"/>
</dbReference>
<reference evidence="2" key="1">
    <citation type="journal article" date="2017" name="Nat. Ecol. Evol.">
        <title>Genome expansion and lineage-specific genetic innovations in the forest pathogenic fungi Armillaria.</title>
        <authorList>
            <person name="Sipos G."/>
            <person name="Prasanna A.N."/>
            <person name="Walter M.C."/>
            <person name="O'Connor E."/>
            <person name="Balint B."/>
            <person name="Krizsan K."/>
            <person name="Kiss B."/>
            <person name="Hess J."/>
            <person name="Varga T."/>
            <person name="Slot J."/>
            <person name="Riley R."/>
            <person name="Boka B."/>
            <person name="Rigling D."/>
            <person name="Barry K."/>
            <person name="Lee J."/>
            <person name="Mihaltcheva S."/>
            <person name="LaButti K."/>
            <person name="Lipzen A."/>
            <person name="Waldron R."/>
            <person name="Moloney N.M."/>
            <person name="Sperisen C."/>
            <person name="Kredics L."/>
            <person name="Vagvoelgyi C."/>
            <person name="Patrignani A."/>
            <person name="Fitzpatrick D."/>
            <person name="Nagy I."/>
            <person name="Doyle S."/>
            <person name="Anderson J.B."/>
            <person name="Grigoriev I.V."/>
            <person name="Gueldener U."/>
            <person name="Muensterkoetter M."/>
            <person name="Nagy L.G."/>
        </authorList>
    </citation>
    <scope>NUCLEOTIDE SEQUENCE [LARGE SCALE GENOMIC DNA]</scope>
    <source>
        <strain evidence="2">Ar21-2</strain>
    </source>
</reference>
<dbReference type="STRING" id="47427.A0A2H3CWJ5"/>
<protein>
    <submittedName>
        <fullName evidence="1">Uncharacterized protein</fullName>
    </submittedName>
</protein>
<gene>
    <name evidence="1" type="ORF">ARMGADRAFT_1089194</name>
</gene>
<organism evidence="1 2">
    <name type="scientific">Armillaria gallica</name>
    <name type="common">Bulbous honey fungus</name>
    <name type="synonym">Armillaria bulbosa</name>
    <dbReference type="NCBI Taxonomy" id="47427"/>
    <lineage>
        <taxon>Eukaryota</taxon>
        <taxon>Fungi</taxon>
        <taxon>Dikarya</taxon>
        <taxon>Basidiomycota</taxon>
        <taxon>Agaricomycotina</taxon>
        <taxon>Agaricomycetes</taxon>
        <taxon>Agaricomycetidae</taxon>
        <taxon>Agaricales</taxon>
        <taxon>Marasmiineae</taxon>
        <taxon>Physalacriaceae</taxon>
        <taxon>Armillaria</taxon>
    </lineage>
</organism>
<keyword evidence="2" id="KW-1185">Reference proteome</keyword>
<accession>A0A2H3CWJ5</accession>
<dbReference type="InParanoid" id="A0A2H3CWJ5"/>
<dbReference type="EMBL" id="KZ293705">
    <property type="protein sequence ID" value="PBK83562.1"/>
    <property type="molecule type" value="Genomic_DNA"/>
</dbReference>
<evidence type="ECO:0000313" key="1">
    <source>
        <dbReference type="EMBL" id="PBK83562.1"/>
    </source>
</evidence>
<evidence type="ECO:0000313" key="2">
    <source>
        <dbReference type="Proteomes" id="UP000217790"/>
    </source>
</evidence>
<dbReference type="AlphaFoldDB" id="A0A2H3CWJ5"/>
<proteinExistence type="predicted"/>
<sequence length="58" mass="6031">MSSQTTPIAASSSLTMGVKGGWDLLNPTSSVSFVDWASEMISTGAVHELVPHIGVDAR</sequence>